<name>A0A238F5W3_9BASI</name>
<feature type="region of interest" description="Disordered" evidence="1">
    <location>
        <begin position="193"/>
        <end position="215"/>
    </location>
</feature>
<evidence type="ECO:0000313" key="3">
    <source>
        <dbReference type="Proteomes" id="UP000198372"/>
    </source>
</evidence>
<feature type="compositionally biased region" description="Low complexity" evidence="1">
    <location>
        <begin position="94"/>
        <end position="104"/>
    </location>
</feature>
<evidence type="ECO:0000256" key="1">
    <source>
        <dbReference type="SAM" id="MobiDB-lite"/>
    </source>
</evidence>
<protein>
    <submittedName>
        <fullName evidence="2">BQ2448_6017 protein</fullName>
    </submittedName>
</protein>
<keyword evidence="3" id="KW-1185">Reference proteome</keyword>
<gene>
    <name evidence="2" type="ORF">BQ2448_6017</name>
</gene>
<dbReference type="OrthoDB" id="10455559at2759"/>
<organism evidence="2 3">
    <name type="scientific">Microbotryum intermedium</name>
    <dbReference type="NCBI Taxonomy" id="269621"/>
    <lineage>
        <taxon>Eukaryota</taxon>
        <taxon>Fungi</taxon>
        <taxon>Dikarya</taxon>
        <taxon>Basidiomycota</taxon>
        <taxon>Pucciniomycotina</taxon>
        <taxon>Microbotryomycetes</taxon>
        <taxon>Microbotryales</taxon>
        <taxon>Microbotryaceae</taxon>
        <taxon>Microbotryum</taxon>
    </lineage>
</organism>
<feature type="compositionally biased region" description="Basic and acidic residues" evidence="1">
    <location>
        <begin position="129"/>
        <end position="149"/>
    </location>
</feature>
<feature type="region of interest" description="Disordered" evidence="1">
    <location>
        <begin position="629"/>
        <end position="649"/>
    </location>
</feature>
<feature type="region of interest" description="Disordered" evidence="1">
    <location>
        <begin position="26"/>
        <end position="176"/>
    </location>
</feature>
<evidence type="ECO:0000313" key="2">
    <source>
        <dbReference type="EMBL" id="SCV67371.1"/>
    </source>
</evidence>
<sequence>MKRQALAASAERNRLVARAVSLKSTLEAEGNLLKPKTSSTPSVGAGPSKEQVASASSSTMRQRGTPLASTASTSQVKDRPGRAAITTTASRLGTPSATASAPAPSLTPPKPLLAPARKPDSTSVPKVGPKRDPTPVSKSRETSAPKRLAEPTQAAAPPAPVPKPSTAAQPPRPAIRSSTFELVVPVIYLPRKKRKEEHSPRAMVPRSKSISPVPKADHDAIATGLSLGFVVEQNGAVSSASISRTPLSSTSMAHVSTPLALQMDSMVIDTKPRIPKLEMASAPQPVPPVEPLAPVVPVALVALVAPVAPVAPVVPVAPIVPLAPVAPAVSLAPVAAVAPVASVAPGINGRPSLRPIGGRAGIELRNVEPPSPPEMRINPLLDYLIDPAHLLGYVVRPFDANDMVKRKARAPSSVPPEQLPTPSMFTSVDSVSVESFGLRRTQRVAQQALRPCDVPAPFSVAPRAASASYTSSSDHNENEGDDDHSDTEHHFDFVVNTRRGHPEFDRQLFSFEIDYGSDNEEDFAEFGPRPNAAGELEDGEIYTTRWRLDGIDEGRRGITRALEIDAGMNGRFFAAARPTPSAEMIKAWEAAEPSPPSKVDAPKSKKRRNVVLEADSEFEFEDGEVIEDSDSDYAKSHAKSSRGAGAKAKARPKLFLPPPLHRKPTHFASVPDPSALAATTRPTAFIATAERPVAPSHSQQGNEVAAKLPPREPTVQPLCPANRTLPQAFLTHAAHPATLPQRPWERVTSIPSRSRSASPTTHFAPPTLSVYQPNVQTQTQTQRLVGSAPLHPSLRVTVPPAHPPTYAPQPSAFSIFILQRSLSHSSTLTSTPRSSAQASAYKPARDLVRVPMVMERNASPFLHVSALSQRPSPSPNVFATAGSRSAMIAVDPRLKATGVPGIRPTSFARPPIVGSLVSGGQGPPQAEPTIQGGRLGSLLHGDALSR</sequence>
<feature type="region of interest" description="Disordered" evidence="1">
    <location>
        <begin position="918"/>
        <end position="946"/>
    </location>
</feature>
<dbReference type="EMBL" id="FMSP01000001">
    <property type="protein sequence ID" value="SCV67371.1"/>
    <property type="molecule type" value="Genomic_DNA"/>
</dbReference>
<dbReference type="STRING" id="269621.A0A238F5W3"/>
<proteinExistence type="predicted"/>
<dbReference type="Proteomes" id="UP000198372">
    <property type="component" value="Unassembled WGS sequence"/>
</dbReference>
<feature type="region of interest" description="Disordered" evidence="1">
    <location>
        <begin position="463"/>
        <end position="488"/>
    </location>
</feature>
<dbReference type="AlphaFoldDB" id="A0A238F5W3"/>
<reference evidence="3" key="1">
    <citation type="submission" date="2016-09" db="EMBL/GenBank/DDBJ databases">
        <authorList>
            <person name="Jeantristanb JTB J.-T."/>
            <person name="Ricardo R."/>
        </authorList>
    </citation>
    <scope>NUCLEOTIDE SEQUENCE [LARGE SCALE GENOMIC DNA]</scope>
</reference>
<feature type="compositionally biased region" description="Polar residues" evidence="1">
    <location>
        <begin position="51"/>
        <end position="75"/>
    </location>
</feature>
<accession>A0A238F5W3</accession>